<dbReference type="SUPFAM" id="SSF53474">
    <property type="entry name" value="alpha/beta-Hydrolases"/>
    <property type="match status" value="1"/>
</dbReference>
<dbReference type="AlphaFoldDB" id="A0A1U7LZC4"/>
<feature type="transmembrane region" description="Helical" evidence="1">
    <location>
        <begin position="118"/>
        <end position="138"/>
    </location>
</feature>
<feature type="transmembrane region" description="Helical" evidence="1">
    <location>
        <begin position="54"/>
        <end position="77"/>
    </location>
</feature>
<dbReference type="STRING" id="1465756.BIV18_04160"/>
<dbReference type="Proteomes" id="UP000187166">
    <property type="component" value="Unassembled WGS sequence"/>
</dbReference>
<organism evidence="2 3">
    <name type="scientific">Peptoniphilus porci</name>
    <dbReference type="NCBI Taxonomy" id="2652280"/>
    <lineage>
        <taxon>Bacteria</taxon>
        <taxon>Bacillati</taxon>
        <taxon>Bacillota</taxon>
        <taxon>Tissierellia</taxon>
        <taxon>Tissierellales</taxon>
        <taxon>Peptoniphilaceae</taxon>
        <taxon>Peptoniphilus</taxon>
    </lineage>
</organism>
<proteinExistence type="predicted"/>
<evidence type="ECO:0008006" key="4">
    <source>
        <dbReference type="Google" id="ProtNLM"/>
    </source>
</evidence>
<keyword evidence="1" id="KW-1133">Transmembrane helix</keyword>
<protein>
    <recommendedName>
        <fullName evidence="4">Alpha/beta hydrolase family</fullName>
    </recommendedName>
</protein>
<feature type="transmembrane region" description="Helical" evidence="1">
    <location>
        <begin position="150"/>
        <end position="171"/>
    </location>
</feature>
<dbReference type="InterPro" id="IPR029058">
    <property type="entry name" value="AB_hydrolase_fold"/>
</dbReference>
<dbReference type="EMBL" id="MJIH01000001">
    <property type="protein sequence ID" value="OLR64770.1"/>
    <property type="molecule type" value="Genomic_DNA"/>
</dbReference>
<feature type="transmembrane region" description="Helical" evidence="1">
    <location>
        <begin position="28"/>
        <end position="48"/>
    </location>
</feature>
<comment type="caution">
    <text evidence="2">The sequence shown here is derived from an EMBL/GenBank/DDBJ whole genome shotgun (WGS) entry which is preliminary data.</text>
</comment>
<evidence type="ECO:0000256" key="1">
    <source>
        <dbReference type="SAM" id="Phobius"/>
    </source>
</evidence>
<name>A0A1U7LZC4_9FIRM</name>
<keyword evidence="1" id="KW-0472">Membrane</keyword>
<reference evidence="2 3" key="1">
    <citation type="journal article" date="2016" name="Appl. Environ. Microbiol.">
        <title>Function and Phylogeny of Bacterial Butyryl Coenzyme A:Acetate Transferases and Their Diversity in the Proximal Colon of Swine.</title>
        <authorList>
            <person name="Trachsel J."/>
            <person name="Bayles D.O."/>
            <person name="Looft T."/>
            <person name="Levine U.Y."/>
            <person name="Allen H.K."/>
        </authorList>
    </citation>
    <scope>NUCLEOTIDE SEQUENCE [LARGE SCALE GENOMIC DNA]</scope>
    <source>
        <strain evidence="2 3">35-6-1</strain>
    </source>
</reference>
<sequence>MKINNFLIKISNKINNFFKKHFGRARGFSLIVLAIMSFFSAMFFYYYIEDFNVPRVLALLIFIALFFINYTIAEFLLKIIIILIKRIRAKNLALYAILIYGIKYFYDQCLYYVDLKHFEIIFTLGTFLTILAFSKSLISLTKNKKKKALLFLMPSTIIILASLYFMFFPGFDSGEIYEIKGEKNKIASEPEKYKVEVIDYEGKPVNLRDFVNYSGNTKKVRDRFFGKTLKETEVKGRIYAPKDLKRAPLLFVLHGNHRFTTKNYLGYDYLGHYLAQRGIAVVSVDENMLNGFLKFGLSNENDARAVLLLENIKNILTRNKREDSILYNRFDPENIALLGHSRGGEAAAIAYNFNQLHFHPDDGSISHKYNFNIKGIITVSPTYDQYEPSDKSIILKDVDYLTIGGSNDADVDGFEGMLLYDNVFFSGEKDKFKAAIYLGYGNHGNFNSLWGDYDIDPVEGFFLNRRELLDGDDQREILSIYTLNFLENVFEQSYNREIFREGPKDYGDLPKTNYYNRYMDSTFLKIADFEEDYDLTTTSIRGGIINFDNLKDIYEHSHEYGESKSNTTAVFLEGKEKSTYGIRFTEKIPTGKFLQFDIENLNLIENSESIDIEIQDTWGSSALLNLSKYKNITPMTKAFIYKTDYLTDDYLKRYSPQTVLIPMEDFKKQNSNIKLDEINKIEFQIKDNAKISIDNLGISN</sequence>
<evidence type="ECO:0000313" key="3">
    <source>
        <dbReference type="Proteomes" id="UP000187166"/>
    </source>
</evidence>
<keyword evidence="1" id="KW-0812">Transmembrane</keyword>
<evidence type="ECO:0000313" key="2">
    <source>
        <dbReference type="EMBL" id="OLR64770.1"/>
    </source>
</evidence>
<accession>A0A1U7LZC4</accession>
<gene>
    <name evidence="2" type="ORF">BIV18_04160</name>
</gene>
<keyword evidence="3" id="KW-1185">Reference proteome</keyword>
<feature type="transmembrane region" description="Helical" evidence="1">
    <location>
        <begin position="89"/>
        <end position="106"/>
    </location>
</feature>
<dbReference type="Gene3D" id="3.40.50.1820">
    <property type="entry name" value="alpha/beta hydrolase"/>
    <property type="match status" value="1"/>
</dbReference>